<accession>A0A9P6ZNL1</accession>
<dbReference type="EMBL" id="JABBWD010000058">
    <property type="protein sequence ID" value="KAG1771608.1"/>
    <property type="molecule type" value="Genomic_DNA"/>
</dbReference>
<evidence type="ECO:0000313" key="2">
    <source>
        <dbReference type="EMBL" id="KAG1771608.1"/>
    </source>
</evidence>
<feature type="signal peptide" evidence="1">
    <location>
        <begin position="1"/>
        <end position="22"/>
    </location>
</feature>
<dbReference type="AlphaFoldDB" id="A0A9P6ZNL1"/>
<comment type="caution">
    <text evidence="2">The sequence shown here is derived from an EMBL/GenBank/DDBJ whole genome shotgun (WGS) entry which is preliminary data.</text>
</comment>
<reference evidence="2" key="1">
    <citation type="journal article" date="2020" name="New Phytol.">
        <title>Comparative genomics reveals dynamic genome evolution in host specialist ectomycorrhizal fungi.</title>
        <authorList>
            <person name="Lofgren L.A."/>
            <person name="Nguyen N.H."/>
            <person name="Vilgalys R."/>
            <person name="Ruytinx J."/>
            <person name="Liao H.L."/>
            <person name="Branco S."/>
            <person name="Kuo A."/>
            <person name="LaButti K."/>
            <person name="Lipzen A."/>
            <person name="Andreopoulos W."/>
            <person name="Pangilinan J."/>
            <person name="Riley R."/>
            <person name="Hundley H."/>
            <person name="Na H."/>
            <person name="Barry K."/>
            <person name="Grigoriev I.V."/>
            <person name="Stajich J.E."/>
            <person name="Kennedy P.G."/>
        </authorList>
    </citation>
    <scope>NUCLEOTIDE SEQUENCE</scope>
    <source>
        <strain evidence="2">DOB743</strain>
    </source>
</reference>
<sequence length="87" mass="10075">MHVPQSCKHHVIFLYLSILIQAQDRTRIPHHTYQPHPQSKIHRVNFPTRSSYFFERIVCIGVFSGHSDSSIRCGPGTHQCIFVGFSR</sequence>
<dbReference type="Proteomes" id="UP000714275">
    <property type="component" value="Unassembled WGS sequence"/>
</dbReference>
<organism evidence="2 3">
    <name type="scientific">Suillus placidus</name>
    <dbReference type="NCBI Taxonomy" id="48579"/>
    <lineage>
        <taxon>Eukaryota</taxon>
        <taxon>Fungi</taxon>
        <taxon>Dikarya</taxon>
        <taxon>Basidiomycota</taxon>
        <taxon>Agaricomycotina</taxon>
        <taxon>Agaricomycetes</taxon>
        <taxon>Agaricomycetidae</taxon>
        <taxon>Boletales</taxon>
        <taxon>Suillineae</taxon>
        <taxon>Suillaceae</taxon>
        <taxon>Suillus</taxon>
    </lineage>
</organism>
<gene>
    <name evidence="2" type="ORF">EV702DRAFT_1136804</name>
</gene>
<evidence type="ECO:0008006" key="4">
    <source>
        <dbReference type="Google" id="ProtNLM"/>
    </source>
</evidence>
<protein>
    <recommendedName>
        <fullName evidence="4">Secreted protein</fullName>
    </recommendedName>
</protein>
<evidence type="ECO:0000313" key="3">
    <source>
        <dbReference type="Proteomes" id="UP000714275"/>
    </source>
</evidence>
<keyword evidence="1" id="KW-0732">Signal</keyword>
<feature type="chain" id="PRO_5040457313" description="Secreted protein" evidence="1">
    <location>
        <begin position="23"/>
        <end position="87"/>
    </location>
</feature>
<evidence type="ECO:0000256" key="1">
    <source>
        <dbReference type="SAM" id="SignalP"/>
    </source>
</evidence>
<proteinExistence type="predicted"/>
<name>A0A9P6ZNL1_9AGAM</name>
<keyword evidence="3" id="KW-1185">Reference proteome</keyword>